<protein>
    <submittedName>
        <fullName evidence="1">Uncharacterized protein</fullName>
    </submittedName>
</protein>
<dbReference type="Proteomes" id="UP000749559">
    <property type="component" value="Unassembled WGS sequence"/>
</dbReference>
<dbReference type="PANTHER" id="PTHR47237:SF2">
    <property type="entry name" value="BLL4206 PROTEIN"/>
    <property type="match status" value="1"/>
</dbReference>
<sequence length="314" mass="35857">MSRDQLLKGSVNMEVHLRPMTHDDLKMATTWETMAGWTNDYCMREMLFELYGDSHEIAETEDGEAIGFTSPNVISQDLAFLETIFIREDFRGKQIGKYLMNKMMDTYSDRNFWLNADTGKEGFYQKLGFKVGAKTAKCTGNVSEDVIERVKDDGAFKTDGSTVTTEPAGEKLFKDLKKFEMTTLNISRQSFFEKWFESELHKPICALARDKDGVVIGYALCRRLIYETTSDVTQSYVINPLVADDGRIANRLFRNIYISLPIGSKITFKSPNYHGGVERLVGKFNLEVESQGTAMFSKDLNPIDFSKIYSFFPY</sequence>
<dbReference type="InterPro" id="IPR000182">
    <property type="entry name" value="GNAT_dom"/>
</dbReference>
<evidence type="ECO:0000313" key="1">
    <source>
        <dbReference type="EMBL" id="CAH1802011.1"/>
    </source>
</evidence>
<reference evidence="1" key="1">
    <citation type="submission" date="2022-03" db="EMBL/GenBank/DDBJ databases">
        <authorList>
            <person name="Martin C."/>
        </authorList>
    </citation>
    <scope>NUCLEOTIDE SEQUENCE</scope>
</reference>
<gene>
    <name evidence="1" type="ORF">OFUS_LOCUS25736</name>
</gene>
<dbReference type="Gene3D" id="3.40.630.30">
    <property type="match status" value="1"/>
</dbReference>
<dbReference type="PROSITE" id="PS51186">
    <property type="entry name" value="GNAT"/>
    <property type="match status" value="1"/>
</dbReference>
<evidence type="ECO:0000313" key="2">
    <source>
        <dbReference type="Proteomes" id="UP000749559"/>
    </source>
</evidence>
<dbReference type="OrthoDB" id="5771378at2759"/>
<proteinExistence type="predicted"/>
<comment type="caution">
    <text evidence="1">The sequence shown here is derived from an EMBL/GenBank/DDBJ whole genome shotgun (WGS) entry which is preliminary data.</text>
</comment>
<dbReference type="InterPro" id="IPR041496">
    <property type="entry name" value="YitH/HolE_GNAT"/>
</dbReference>
<dbReference type="InterPro" id="IPR052729">
    <property type="entry name" value="Acyl/Acetyltrans_Enzymes"/>
</dbReference>
<dbReference type="AlphaFoldDB" id="A0A8J1XNU3"/>
<accession>A0A8J1XNU3</accession>
<dbReference type="GO" id="GO:0016747">
    <property type="term" value="F:acyltransferase activity, transferring groups other than amino-acyl groups"/>
    <property type="evidence" value="ECO:0007669"/>
    <property type="project" value="InterPro"/>
</dbReference>
<name>A0A8J1XNU3_OWEFU</name>
<dbReference type="PANTHER" id="PTHR47237">
    <property type="entry name" value="SLL0310 PROTEIN"/>
    <property type="match status" value="1"/>
</dbReference>
<dbReference type="SUPFAM" id="SSF55729">
    <property type="entry name" value="Acyl-CoA N-acyltransferases (Nat)"/>
    <property type="match status" value="1"/>
</dbReference>
<dbReference type="Pfam" id="PF00583">
    <property type="entry name" value="Acetyltransf_1"/>
    <property type="match status" value="1"/>
</dbReference>
<dbReference type="CDD" id="cd04301">
    <property type="entry name" value="NAT_SF"/>
    <property type="match status" value="1"/>
</dbReference>
<organism evidence="1 2">
    <name type="scientific">Owenia fusiformis</name>
    <name type="common">Polychaete worm</name>
    <dbReference type="NCBI Taxonomy" id="6347"/>
    <lineage>
        <taxon>Eukaryota</taxon>
        <taxon>Metazoa</taxon>
        <taxon>Spiralia</taxon>
        <taxon>Lophotrochozoa</taxon>
        <taxon>Annelida</taxon>
        <taxon>Polychaeta</taxon>
        <taxon>Sedentaria</taxon>
        <taxon>Canalipalpata</taxon>
        <taxon>Sabellida</taxon>
        <taxon>Oweniida</taxon>
        <taxon>Oweniidae</taxon>
        <taxon>Owenia</taxon>
    </lineage>
</organism>
<dbReference type="EMBL" id="CAIIXF020000012">
    <property type="protein sequence ID" value="CAH1802011.1"/>
    <property type="molecule type" value="Genomic_DNA"/>
</dbReference>
<keyword evidence="2" id="KW-1185">Reference proteome</keyword>
<dbReference type="InterPro" id="IPR016181">
    <property type="entry name" value="Acyl_CoA_acyltransferase"/>
</dbReference>
<dbReference type="Gene3D" id="3.40.630.90">
    <property type="match status" value="1"/>
</dbReference>
<dbReference type="Pfam" id="PF18014">
    <property type="entry name" value="Acetyltransf_18"/>
    <property type="match status" value="1"/>
</dbReference>